<sequence length="65" mass="7664">MNYNNQKEIRKQTKHENNLTSTELVKEYCVNPSTISTKLSTKTKILRLYDKNLVDVDQAVICWFN</sequence>
<dbReference type="EMBL" id="REGN01007139">
    <property type="protein sequence ID" value="RNA07148.1"/>
    <property type="molecule type" value="Genomic_DNA"/>
</dbReference>
<proteinExistence type="predicted"/>
<reference evidence="1 2" key="1">
    <citation type="journal article" date="2018" name="Sci. Rep.">
        <title>Genomic signatures of local adaptation to the degree of environmental predictability in rotifers.</title>
        <authorList>
            <person name="Franch-Gras L."/>
            <person name="Hahn C."/>
            <person name="Garcia-Roger E.M."/>
            <person name="Carmona M.J."/>
            <person name="Serra M."/>
            <person name="Gomez A."/>
        </authorList>
    </citation>
    <scope>NUCLEOTIDE SEQUENCE [LARGE SCALE GENOMIC DNA]</scope>
    <source>
        <strain evidence="1">HYR1</strain>
    </source>
</reference>
<organism evidence="1 2">
    <name type="scientific">Brachionus plicatilis</name>
    <name type="common">Marine rotifer</name>
    <name type="synonym">Brachionus muelleri</name>
    <dbReference type="NCBI Taxonomy" id="10195"/>
    <lineage>
        <taxon>Eukaryota</taxon>
        <taxon>Metazoa</taxon>
        <taxon>Spiralia</taxon>
        <taxon>Gnathifera</taxon>
        <taxon>Rotifera</taxon>
        <taxon>Eurotatoria</taxon>
        <taxon>Monogononta</taxon>
        <taxon>Pseudotrocha</taxon>
        <taxon>Ploima</taxon>
        <taxon>Brachionidae</taxon>
        <taxon>Brachionus</taxon>
    </lineage>
</organism>
<name>A0A3M7Q875_BRAPC</name>
<accession>A0A3M7Q875</accession>
<protein>
    <recommendedName>
        <fullName evidence="3">HTH psq-type domain-containing protein</fullName>
    </recommendedName>
</protein>
<comment type="caution">
    <text evidence="1">The sequence shown here is derived from an EMBL/GenBank/DDBJ whole genome shotgun (WGS) entry which is preliminary data.</text>
</comment>
<evidence type="ECO:0000313" key="1">
    <source>
        <dbReference type="EMBL" id="RNA07148.1"/>
    </source>
</evidence>
<evidence type="ECO:0008006" key="3">
    <source>
        <dbReference type="Google" id="ProtNLM"/>
    </source>
</evidence>
<dbReference type="AlphaFoldDB" id="A0A3M7Q875"/>
<dbReference type="Proteomes" id="UP000276133">
    <property type="component" value="Unassembled WGS sequence"/>
</dbReference>
<evidence type="ECO:0000313" key="2">
    <source>
        <dbReference type="Proteomes" id="UP000276133"/>
    </source>
</evidence>
<keyword evidence="2" id="KW-1185">Reference proteome</keyword>
<gene>
    <name evidence="1" type="ORF">BpHYR1_041704</name>
</gene>
<dbReference type="Gene3D" id="1.10.10.60">
    <property type="entry name" value="Homeodomain-like"/>
    <property type="match status" value="1"/>
</dbReference>